<name>A0A840F4A7_9ACTN</name>
<comment type="caution">
    <text evidence="1">The sequence shown here is derived from an EMBL/GenBank/DDBJ whole genome shotgun (WGS) entry which is preliminary data.</text>
</comment>
<proteinExistence type="predicted"/>
<keyword evidence="2" id="KW-1185">Reference proteome</keyword>
<sequence length="35" mass="3761">MKLLTPIDRTRPSASNVSSARYAATVVSKRLGAGW</sequence>
<reference evidence="1 2" key="1">
    <citation type="submission" date="2020-08" db="EMBL/GenBank/DDBJ databases">
        <title>Sequencing the genomes of 1000 actinobacteria strains.</title>
        <authorList>
            <person name="Klenk H.-P."/>
        </authorList>
    </citation>
    <scope>NUCLEOTIDE SEQUENCE [LARGE SCALE GENOMIC DNA]</scope>
    <source>
        <strain evidence="1 2">DSM 45298</strain>
    </source>
</reference>
<dbReference type="AlphaFoldDB" id="A0A840F4A7"/>
<dbReference type="EMBL" id="JACIFP010000001">
    <property type="protein sequence ID" value="MBB4136726.1"/>
    <property type="molecule type" value="Genomic_DNA"/>
</dbReference>
<gene>
    <name evidence="1" type="ORF">BKA16_003278</name>
</gene>
<evidence type="ECO:0000313" key="1">
    <source>
        <dbReference type="EMBL" id="MBB4136726.1"/>
    </source>
</evidence>
<protein>
    <submittedName>
        <fullName evidence="1">Uncharacterized protein</fullName>
    </submittedName>
</protein>
<organism evidence="1 2">
    <name type="scientific">Gordonia humi</name>
    <dbReference type="NCBI Taxonomy" id="686429"/>
    <lineage>
        <taxon>Bacteria</taxon>
        <taxon>Bacillati</taxon>
        <taxon>Actinomycetota</taxon>
        <taxon>Actinomycetes</taxon>
        <taxon>Mycobacteriales</taxon>
        <taxon>Gordoniaceae</taxon>
        <taxon>Gordonia</taxon>
    </lineage>
</organism>
<evidence type="ECO:0000313" key="2">
    <source>
        <dbReference type="Proteomes" id="UP000551501"/>
    </source>
</evidence>
<accession>A0A840F4A7</accession>
<dbReference type="Proteomes" id="UP000551501">
    <property type="component" value="Unassembled WGS sequence"/>
</dbReference>